<name>A0A6J1MU57_BICAN</name>
<dbReference type="KEGG" id="bany:112044750"/>
<dbReference type="NCBIfam" id="TIGR00234">
    <property type="entry name" value="tyrS"/>
    <property type="match status" value="1"/>
</dbReference>
<keyword evidence="10" id="KW-1185">Reference proteome</keyword>
<dbReference type="Gene3D" id="3.10.290.10">
    <property type="entry name" value="RNA-binding S4 domain"/>
    <property type="match status" value="1"/>
</dbReference>
<evidence type="ECO:0000313" key="10">
    <source>
        <dbReference type="Proteomes" id="UP001652582"/>
    </source>
</evidence>
<dbReference type="PROSITE" id="PS00178">
    <property type="entry name" value="AA_TRNA_LIGASE_I"/>
    <property type="match status" value="1"/>
</dbReference>
<evidence type="ECO:0000256" key="6">
    <source>
        <dbReference type="ARBA" id="ARBA00023146"/>
    </source>
</evidence>
<dbReference type="PANTHER" id="PTHR11766">
    <property type="entry name" value="TYROSYL-TRNA SYNTHETASE"/>
    <property type="match status" value="1"/>
</dbReference>
<dbReference type="InterPro" id="IPR001412">
    <property type="entry name" value="aa-tRNA-synth_I_CS"/>
</dbReference>
<sequence>MTIYKKIHPLPKIYLGRYIWQTNKRFASSRNILKLSERGMYQDLFPNTSANEIINLLNKSPQCVYAGFDPTADSLHVGNLLVIINLLHWQRGGHNVLALLGGATGYIGDPSGRNTDRVALPQDVIKNNINCIQNNLEQVFENHKKYIWSEDENKLKPLKILNNETWYRDIDSIKFVSEIGRNFRMGTMLLKQTVQNRIKSDIGMSFTEFAYQIFQAYDWLHLLKEYDCRFQIGGSDQMGNISAGHELISRTAKQSVYGLTLPLVTTEEGDKLGKSAGNAIWLDSTKTSPYSLYQYFIRTKDSDVEKLLKLFTFYSLGEIKDIMYKHKLHPDQRYPQQCLAEQLTTLVHGAEGLSMALKATEAIYSKDVKSLVSLTQSDLQQVFEGASIVNLLLSPGITVLELGLRAKCFPTESDAMRIIQAGGFYINHQRIKKIDEVITESAHILPNLISLLRVGKRNYYIVKWQT</sequence>
<keyword evidence="4 9" id="KW-0067">ATP-binding</keyword>
<keyword evidence="5 9" id="KW-0648">Protein biosynthesis</keyword>
<dbReference type="GO" id="GO:0005759">
    <property type="term" value="C:mitochondrial matrix"/>
    <property type="evidence" value="ECO:0007669"/>
    <property type="project" value="UniProtKB-SubCell"/>
</dbReference>
<gene>
    <name evidence="11 12" type="primary">LOC112044750</name>
</gene>
<dbReference type="HAMAP" id="MF_02006">
    <property type="entry name" value="Tyr_tRNA_synth_type1"/>
    <property type="match status" value="1"/>
</dbReference>
<dbReference type="InterPro" id="IPR002305">
    <property type="entry name" value="aa-tRNA-synth_Ic"/>
</dbReference>
<evidence type="ECO:0000313" key="11">
    <source>
        <dbReference type="RefSeq" id="XP_023936472.2"/>
    </source>
</evidence>
<evidence type="ECO:0000256" key="5">
    <source>
        <dbReference type="ARBA" id="ARBA00022917"/>
    </source>
</evidence>
<evidence type="ECO:0000256" key="2">
    <source>
        <dbReference type="ARBA" id="ARBA00022598"/>
    </source>
</evidence>
<evidence type="ECO:0000256" key="7">
    <source>
        <dbReference type="ARBA" id="ARBA00033323"/>
    </source>
</evidence>
<dbReference type="InterPro" id="IPR024107">
    <property type="entry name" value="Tyr-tRNA-ligase_bac_1"/>
</dbReference>
<dbReference type="GeneID" id="112044750"/>
<evidence type="ECO:0000256" key="3">
    <source>
        <dbReference type="ARBA" id="ARBA00022741"/>
    </source>
</evidence>
<dbReference type="SUPFAM" id="SSF52374">
    <property type="entry name" value="Nucleotidylyl transferase"/>
    <property type="match status" value="1"/>
</dbReference>
<dbReference type="GO" id="GO:0003723">
    <property type="term" value="F:RNA binding"/>
    <property type="evidence" value="ECO:0007669"/>
    <property type="project" value="InterPro"/>
</dbReference>
<dbReference type="GO" id="GO:0004831">
    <property type="term" value="F:tyrosine-tRNA ligase activity"/>
    <property type="evidence" value="ECO:0007669"/>
    <property type="project" value="UniProtKB-EC"/>
</dbReference>
<organism evidence="10 11">
    <name type="scientific">Bicyclus anynana</name>
    <name type="common">Squinting bush brown butterfly</name>
    <dbReference type="NCBI Taxonomy" id="110368"/>
    <lineage>
        <taxon>Eukaryota</taxon>
        <taxon>Metazoa</taxon>
        <taxon>Ecdysozoa</taxon>
        <taxon>Arthropoda</taxon>
        <taxon>Hexapoda</taxon>
        <taxon>Insecta</taxon>
        <taxon>Pterygota</taxon>
        <taxon>Neoptera</taxon>
        <taxon>Endopterygota</taxon>
        <taxon>Lepidoptera</taxon>
        <taxon>Glossata</taxon>
        <taxon>Ditrysia</taxon>
        <taxon>Papilionoidea</taxon>
        <taxon>Nymphalidae</taxon>
        <taxon>Satyrinae</taxon>
        <taxon>Satyrini</taxon>
        <taxon>Mycalesina</taxon>
        <taxon>Bicyclus</taxon>
    </lineage>
</organism>
<dbReference type="GO" id="GO:0005524">
    <property type="term" value="F:ATP binding"/>
    <property type="evidence" value="ECO:0007669"/>
    <property type="project" value="UniProtKB-KW"/>
</dbReference>
<dbReference type="RefSeq" id="XP_023936472.2">
    <property type="nucleotide sequence ID" value="XM_024080704.2"/>
</dbReference>
<dbReference type="PANTHER" id="PTHR11766:SF0">
    <property type="entry name" value="TYROSINE--TRNA LIGASE, MITOCHONDRIAL"/>
    <property type="match status" value="1"/>
</dbReference>
<dbReference type="InterPro" id="IPR002307">
    <property type="entry name" value="Tyr-tRNA-ligase"/>
</dbReference>
<dbReference type="RefSeq" id="XP_052740222.1">
    <property type="nucleotide sequence ID" value="XM_052884262.1"/>
</dbReference>
<dbReference type="Gene3D" id="3.40.50.620">
    <property type="entry name" value="HUPs"/>
    <property type="match status" value="1"/>
</dbReference>
<dbReference type="PRINTS" id="PR01040">
    <property type="entry name" value="TRNASYNTHTYR"/>
</dbReference>
<dbReference type="EC" id="6.1.1.1" evidence="1 9"/>
<evidence type="ECO:0000256" key="9">
    <source>
        <dbReference type="RuleBase" id="RU361234"/>
    </source>
</evidence>
<comment type="similarity">
    <text evidence="9">Belongs to the class-I aminoacyl-tRNA synthetase family.</text>
</comment>
<dbReference type="OrthoDB" id="337870at2759"/>
<evidence type="ECO:0000256" key="1">
    <source>
        <dbReference type="ARBA" id="ARBA00013160"/>
    </source>
</evidence>
<keyword evidence="2 9" id="KW-0436">Ligase</keyword>
<accession>A0A6J1MU57</accession>
<proteinExistence type="inferred from homology"/>
<protein>
    <recommendedName>
        <fullName evidence="1 9">Tyrosine--tRNA ligase</fullName>
        <ecNumber evidence="1 9">6.1.1.1</ecNumber>
    </recommendedName>
    <alternativeName>
        <fullName evidence="7 9">Tyrosyl-tRNA synthetase</fullName>
    </alternativeName>
</protein>
<dbReference type="InterPro" id="IPR036986">
    <property type="entry name" value="S4_RNA-bd_sf"/>
</dbReference>
<dbReference type="Proteomes" id="UP001652582">
    <property type="component" value="Chromosome 11"/>
</dbReference>
<dbReference type="Gene3D" id="1.10.240.10">
    <property type="entry name" value="Tyrosyl-Transfer RNA Synthetase"/>
    <property type="match status" value="1"/>
</dbReference>
<reference evidence="11 12" key="1">
    <citation type="submission" date="2025-05" db="UniProtKB">
        <authorList>
            <consortium name="RefSeq"/>
        </authorList>
    </citation>
    <scope>IDENTIFICATION</scope>
</reference>
<dbReference type="GO" id="GO:0006437">
    <property type="term" value="P:tyrosyl-tRNA aminoacylation"/>
    <property type="evidence" value="ECO:0007669"/>
    <property type="project" value="InterPro"/>
</dbReference>
<keyword evidence="6 9" id="KW-0030">Aminoacyl-tRNA synthetase</keyword>
<evidence type="ECO:0000313" key="12">
    <source>
        <dbReference type="RefSeq" id="XP_052740222.1"/>
    </source>
</evidence>
<dbReference type="Pfam" id="PF00579">
    <property type="entry name" value="tRNA-synt_1b"/>
    <property type="match status" value="1"/>
</dbReference>
<dbReference type="InterPro" id="IPR014729">
    <property type="entry name" value="Rossmann-like_a/b/a_fold"/>
</dbReference>
<evidence type="ECO:0000256" key="4">
    <source>
        <dbReference type="ARBA" id="ARBA00022840"/>
    </source>
</evidence>
<evidence type="ECO:0000256" key="8">
    <source>
        <dbReference type="ARBA" id="ARBA00048248"/>
    </source>
</evidence>
<dbReference type="InterPro" id="IPR024088">
    <property type="entry name" value="Tyr-tRNA-ligase_bac-type"/>
</dbReference>
<dbReference type="GO" id="GO:0005829">
    <property type="term" value="C:cytosol"/>
    <property type="evidence" value="ECO:0007669"/>
    <property type="project" value="TreeGrafter"/>
</dbReference>
<dbReference type="SUPFAM" id="SSF55174">
    <property type="entry name" value="Alpha-L RNA-binding motif"/>
    <property type="match status" value="1"/>
</dbReference>
<keyword evidence="3 9" id="KW-0547">Nucleotide-binding</keyword>
<comment type="catalytic activity">
    <reaction evidence="8 9">
        <text>tRNA(Tyr) + L-tyrosine + ATP = L-tyrosyl-tRNA(Tyr) + AMP + diphosphate + H(+)</text>
        <dbReference type="Rhea" id="RHEA:10220"/>
        <dbReference type="Rhea" id="RHEA-COMP:9706"/>
        <dbReference type="Rhea" id="RHEA-COMP:9707"/>
        <dbReference type="ChEBI" id="CHEBI:15378"/>
        <dbReference type="ChEBI" id="CHEBI:30616"/>
        <dbReference type="ChEBI" id="CHEBI:33019"/>
        <dbReference type="ChEBI" id="CHEBI:58315"/>
        <dbReference type="ChEBI" id="CHEBI:78442"/>
        <dbReference type="ChEBI" id="CHEBI:78536"/>
        <dbReference type="ChEBI" id="CHEBI:456215"/>
        <dbReference type="EC" id="6.1.1.1"/>
    </reaction>
</comment>
<dbReference type="AlphaFoldDB" id="A0A6J1MU57"/>
<dbReference type="CDD" id="cd00805">
    <property type="entry name" value="TyrRS_core"/>
    <property type="match status" value="1"/>
</dbReference>